<name>A0A6A9V0H1_9ACTN</name>
<dbReference type="EMBL" id="WPCU01000005">
    <property type="protein sequence ID" value="MVA75589.1"/>
    <property type="molecule type" value="Genomic_DNA"/>
</dbReference>
<comment type="caution">
    <text evidence="1">The sequence shown here is derived from an EMBL/GenBank/DDBJ whole genome shotgun (WGS) entry which is preliminary data.</text>
</comment>
<evidence type="ECO:0000313" key="1">
    <source>
        <dbReference type="EMBL" id="MVA75589.1"/>
    </source>
</evidence>
<evidence type="ECO:0000313" key="2">
    <source>
        <dbReference type="Proteomes" id="UP000435304"/>
    </source>
</evidence>
<dbReference type="SUPFAM" id="SSF48208">
    <property type="entry name" value="Six-hairpin glycosidases"/>
    <property type="match status" value="1"/>
</dbReference>
<sequence length="701" mass="76566">MLSEEVARFLLGATRPPGAPAGGTGWVELLDQLLVVSVGRPWRPSTPGLQRPRQTSADGQVTVTGTVGGLGVTVGARLEGDRLRLDLAWRNDGSRVVEDLAVGLQLLAPPQLRVTIPQVVYHDNPSADPDRVVPHVSRGGFVTELHRLPIPGVALQHPDGPTVSLVVLPDPDEDADGRVRYGSLGAVSTPEGTRALALSGVVAFDGEPDVTYVHKAVTAPTDRGYRRLEPGEVLAQHLLVDRGDAVPGHGFRELVRIGREVFDGGAQVRPGPLGRREHTDLRLAALEARACTDGEVAGYLKFPSWGEPRRRPGRAEVDFLYGWTGQCLRLAWCEAWVGLERDEPQRVARARAVCDFYLAGSATAVPGLRLNSYVHDERRWQGLRRRGTEIVSARALGETLCDLADLVTLFRHHRAEVPQAWVTALREGADFVAGAALPSGLLPLGWLPDGTPADDLACAAGLPAVLALARAAAVTGERRFLDRAVELAEVYHEQHDRTFDRPFAHSTLDAACEDKEAGMACFELLLELHEQTGDQRYLRRAEVVADWLLTWVYHWNPVHDRGTPLRERGFDAVGWPGVSVQNHHLDVFFPTFDLWRLGRLTGAPHLVRWAGTILDTMGQGVCTRPGEWGFDVVGEQGEAFFVTEWQDRGRSNTWNPSWVIALPLTQLLRFSAVEGVDAGAVEDVADDVRGADRAEAAVLQP</sequence>
<dbReference type="InterPro" id="IPR012341">
    <property type="entry name" value="6hp_glycosidase-like_sf"/>
</dbReference>
<dbReference type="Gene3D" id="1.50.10.10">
    <property type="match status" value="1"/>
</dbReference>
<protein>
    <submittedName>
        <fullName evidence="1">Uncharacterized protein</fullName>
    </submittedName>
</protein>
<dbReference type="GO" id="GO:0005975">
    <property type="term" value="P:carbohydrate metabolic process"/>
    <property type="evidence" value="ECO:0007669"/>
    <property type="project" value="InterPro"/>
</dbReference>
<dbReference type="Proteomes" id="UP000435304">
    <property type="component" value="Unassembled WGS sequence"/>
</dbReference>
<gene>
    <name evidence="1" type="ORF">GC722_06055</name>
</gene>
<dbReference type="InterPro" id="IPR008928">
    <property type="entry name" value="6-hairpin_glycosidase_sf"/>
</dbReference>
<reference evidence="1 2" key="1">
    <citation type="submission" date="2019-12" db="EMBL/GenBank/DDBJ databases">
        <title>Auraticoccus cholistani sp. nov., an actinomycete isolated from soil of Cholistan desert.</title>
        <authorList>
            <person name="Cheema M.T."/>
        </authorList>
    </citation>
    <scope>NUCLEOTIDE SEQUENCE [LARGE SCALE GENOMIC DNA]</scope>
    <source>
        <strain evidence="1 2">F435</strain>
    </source>
</reference>
<dbReference type="AlphaFoldDB" id="A0A6A9V0H1"/>
<accession>A0A6A9V0H1</accession>
<proteinExistence type="predicted"/>
<keyword evidence="2" id="KW-1185">Reference proteome</keyword>
<organism evidence="1 2">
    <name type="scientific">Auraticoccus cholistanensis</name>
    <dbReference type="NCBI Taxonomy" id="2656650"/>
    <lineage>
        <taxon>Bacteria</taxon>
        <taxon>Bacillati</taxon>
        <taxon>Actinomycetota</taxon>
        <taxon>Actinomycetes</taxon>
        <taxon>Propionibacteriales</taxon>
        <taxon>Propionibacteriaceae</taxon>
        <taxon>Auraticoccus</taxon>
    </lineage>
</organism>